<evidence type="ECO:0000313" key="4">
    <source>
        <dbReference type="Proteomes" id="UP001457282"/>
    </source>
</evidence>
<gene>
    <name evidence="3" type="ORF">M0R45_031442</name>
</gene>
<organism evidence="3 4">
    <name type="scientific">Rubus argutus</name>
    <name type="common">Southern blackberry</name>
    <dbReference type="NCBI Taxonomy" id="59490"/>
    <lineage>
        <taxon>Eukaryota</taxon>
        <taxon>Viridiplantae</taxon>
        <taxon>Streptophyta</taxon>
        <taxon>Embryophyta</taxon>
        <taxon>Tracheophyta</taxon>
        <taxon>Spermatophyta</taxon>
        <taxon>Magnoliopsida</taxon>
        <taxon>eudicotyledons</taxon>
        <taxon>Gunneridae</taxon>
        <taxon>Pentapetalae</taxon>
        <taxon>rosids</taxon>
        <taxon>fabids</taxon>
        <taxon>Rosales</taxon>
        <taxon>Rosaceae</taxon>
        <taxon>Rosoideae</taxon>
        <taxon>Rosoideae incertae sedis</taxon>
        <taxon>Rubus</taxon>
    </lineage>
</organism>
<evidence type="ECO:0000256" key="1">
    <source>
        <dbReference type="SAM" id="Coils"/>
    </source>
</evidence>
<accession>A0AAW1WGD4</accession>
<evidence type="ECO:0000256" key="2">
    <source>
        <dbReference type="SAM" id="MobiDB-lite"/>
    </source>
</evidence>
<dbReference type="AlphaFoldDB" id="A0AAW1WGD4"/>
<feature type="compositionally biased region" description="Basic residues" evidence="2">
    <location>
        <begin position="58"/>
        <end position="67"/>
    </location>
</feature>
<comment type="caution">
    <text evidence="3">The sequence shown here is derived from an EMBL/GenBank/DDBJ whole genome shotgun (WGS) entry which is preliminary data.</text>
</comment>
<keyword evidence="4" id="KW-1185">Reference proteome</keyword>
<reference evidence="3 4" key="1">
    <citation type="journal article" date="2023" name="G3 (Bethesda)">
        <title>A chromosome-length genome assembly and annotation of blackberry (Rubus argutus, cv. 'Hillquist').</title>
        <authorList>
            <person name="Bruna T."/>
            <person name="Aryal R."/>
            <person name="Dudchenko O."/>
            <person name="Sargent D.J."/>
            <person name="Mead D."/>
            <person name="Buti M."/>
            <person name="Cavallini A."/>
            <person name="Hytonen T."/>
            <person name="Andres J."/>
            <person name="Pham M."/>
            <person name="Weisz D."/>
            <person name="Mascagni F."/>
            <person name="Usai G."/>
            <person name="Natali L."/>
            <person name="Bassil N."/>
            <person name="Fernandez G.E."/>
            <person name="Lomsadze A."/>
            <person name="Armour M."/>
            <person name="Olukolu B."/>
            <person name="Poorten T."/>
            <person name="Britton C."/>
            <person name="Davik J."/>
            <person name="Ashrafi H."/>
            <person name="Aiden E.L."/>
            <person name="Borodovsky M."/>
            <person name="Worthington M."/>
        </authorList>
    </citation>
    <scope>NUCLEOTIDE SEQUENCE [LARGE SCALE GENOMIC DNA]</scope>
    <source>
        <strain evidence="3">PI 553951</strain>
    </source>
</reference>
<evidence type="ECO:0000313" key="3">
    <source>
        <dbReference type="EMBL" id="KAK9923006.1"/>
    </source>
</evidence>
<feature type="coiled-coil region" evidence="1">
    <location>
        <begin position="144"/>
        <end position="185"/>
    </location>
</feature>
<dbReference type="PANTHER" id="PTHR35099:SF10">
    <property type="entry name" value="BZIP DOMAIN-CONTAINING PROTEIN"/>
    <property type="match status" value="1"/>
</dbReference>
<name>A0AAW1WGD4_RUBAR</name>
<feature type="region of interest" description="Disordered" evidence="2">
    <location>
        <begin position="56"/>
        <end position="127"/>
    </location>
</feature>
<keyword evidence="1" id="KW-0175">Coiled coil</keyword>
<dbReference type="PANTHER" id="PTHR35099">
    <property type="entry name" value="OS02G0182700 PROTEIN"/>
    <property type="match status" value="1"/>
</dbReference>
<dbReference type="EMBL" id="JBEDUW010000006">
    <property type="protein sequence ID" value="KAK9923006.1"/>
    <property type="molecule type" value="Genomic_DNA"/>
</dbReference>
<sequence length="271" mass="29996">MAAAPPTEDAEDWVKLAMKDDVAVVSVLLDIRHAEPPPPPSKFTRHGSPVLKLEWSVRQRRSKHVPRHNSSDVVDGKKKKAELTTRASPTTPLSWSGATSVSGGAIDGSEESSKPPKPTDAARSKVAVRSCTTISKRPRKRKTLAQLKEEESLLLKERRNLKKELLTLRQNVEKQRATNESLKRIRLQQTMMKVAPSSASGEAIWYQTEQVNAVSELTRIIDLGNSQSSHLSNLSYVVQEVGNCREAAFPLPDLNLPFEDDRNSEALCGMS</sequence>
<evidence type="ECO:0008006" key="5">
    <source>
        <dbReference type="Google" id="ProtNLM"/>
    </source>
</evidence>
<feature type="compositionally biased region" description="Polar residues" evidence="2">
    <location>
        <begin position="85"/>
        <end position="102"/>
    </location>
</feature>
<dbReference type="Proteomes" id="UP001457282">
    <property type="component" value="Unassembled WGS sequence"/>
</dbReference>
<protein>
    <recommendedName>
        <fullName evidence="5">BZIP domain-containing protein</fullName>
    </recommendedName>
</protein>
<proteinExistence type="predicted"/>